<reference evidence="2" key="1">
    <citation type="journal article" date="2019" name="Int. J. Syst. Evol. Microbiol.">
        <title>The Global Catalogue of Microorganisms (GCM) 10K type strain sequencing project: providing services to taxonomists for standard genome sequencing and annotation.</title>
        <authorList>
            <consortium name="The Broad Institute Genomics Platform"/>
            <consortium name="The Broad Institute Genome Sequencing Center for Infectious Disease"/>
            <person name="Wu L."/>
            <person name="Ma J."/>
        </authorList>
    </citation>
    <scope>NUCLEOTIDE SEQUENCE [LARGE SCALE GENOMIC DNA]</scope>
    <source>
        <strain evidence="2">JCM 16918</strain>
    </source>
</reference>
<comment type="caution">
    <text evidence="1">The sequence shown here is derived from an EMBL/GenBank/DDBJ whole genome shotgun (WGS) entry which is preliminary data.</text>
</comment>
<dbReference type="Proteomes" id="UP000645517">
    <property type="component" value="Unassembled WGS sequence"/>
</dbReference>
<sequence>MTVGKMSVSLDASLLEFMAHYQETHQLRSRSEVVAQALTLLRDQELETQYAAALSEWQGSGEADLWDHVAADGLQEETSAAR</sequence>
<gene>
    <name evidence="1" type="ORF">GCM10010842_29300</name>
</gene>
<organism evidence="1 2">
    <name type="scientific">Deinococcus daejeonensis</name>
    <dbReference type="NCBI Taxonomy" id="1007098"/>
    <lineage>
        <taxon>Bacteria</taxon>
        <taxon>Thermotogati</taxon>
        <taxon>Deinococcota</taxon>
        <taxon>Deinococci</taxon>
        <taxon>Deinococcales</taxon>
        <taxon>Deinococcaceae</taxon>
        <taxon>Deinococcus</taxon>
    </lineage>
</organism>
<dbReference type="EMBL" id="BMOR01000016">
    <property type="protein sequence ID" value="GGN42645.1"/>
    <property type="molecule type" value="Genomic_DNA"/>
</dbReference>
<dbReference type="SUPFAM" id="SSF47598">
    <property type="entry name" value="Ribbon-helix-helix"/>
    <property type="match status" value="1"/>
</dbReference>
<dbReference type="InterPro" id="IPR010985">
    <property type="entry name" value="Ribbon_hlx_hlx"/>
</dbReference>
<evidence type="ECO:0000313" key="1">
    <source>
        <dbReference type="EMBL" id="GGN42645.1"/>
    </source>
</evidence>
<keyword evidence="2" id="KW-1185">Reference proteome</keyword>
<accession>A0ABQ2JBU8</accession>
<name>A0ABQ2JBU8_9DEIO</name>
<evidence type="ECO:0000313" key="2">
    <source>
        <dbReference type="Proteomes" id="UP000645517"/>
    </source>
</evidence>
<proteinExistence type="predicted"/>
<evidence type="ECO:0008006" key="3">
    <source>
        <dbReference type="Google" id="ProtNLM"/>
    </source>
</evidence>
<protein>
    <recommendedName>
        <fullName evidence="3">Antitoxin</fullName>
    </recommendedName>
</protein>
<dbReference type="RefSeq" id="WP_155300874.1">
    <property type="nucleotide sequence ID" value="NZ_BMOR01000016.1"/>
</dbReference>